<dbReference type="SUPFAM" id="SSF47413">
    <property type="entry name" value="lambda repressor-like DNA-binding domains"/>
    <property type="match status" value="1"/>
</dbReference>
<dbReference type="InterPro" id="IPR001387">
    <property type="entry name" value="Cro/C1-type_HTH"/>
</dbReference>
<dbReference type="RefSeq" id="WP_126010304.1">
    <property type="nucleotide sequence ID" value="NZ_CP032509.1"/>
</dbReference>
<dbReference type="OrthoDB" id="123556at2"/>
<dbReference type="PROSITE" id="PS50943">
    <property type="entry name" value="HTH_CROC1"/>
    <property type="match status" value="1"/>
</dbReference>
<proteinExistence type="predicted"/>
<evidence type="ECO:0000313" key="3">
    <source>
        <dbReference type="Proteomes" id="UP000268192"/>
    </source>
</evidence>
<sequence>MINPILHVRTSVLNLTQAALAELTGTKQATVSRWERGELYPDLRHLARIRQEIRSRGLAWDDSIFFEPPKEAAE</sequence>
<accession>A0A3Q8XP51</accession>
<feature type="domain" description="HTH cro/C1-type" evidence="1">
    <location>
        <begin position="13"/>
        <end position="49"/>
    </location>
</feature>
<keyword evidence="3" id="KW-1185">Reference proteome</keyword>
<dbReference type="CDD" id="cd00093">
    <property type="entry name" value="HTH_XRE"/>
    <property type="match status" value="1"/>
</dbReference>
<dbReference type="GO" id="GO:0003677">
    <property type="term" value="F:DNA binding"/>
    <property type="evidence" value="ECO:0007669"/>
    <property type="project" value="InterPro"/>
</dbReference>
<dbReference type="InterPro" id="IPR010982">
    <property type="entry name" value="Lambda_DNA-bd_dom_sf"/>
</dbReference>
<dbReference type="Gene3D" id="1.10.260.40">
    <property type="entry name" value="lambda repressor-like DNA-binding domains"/>
    <property type="match status" value="1"/>
</dbReference>
<dbReference type="KEGG" id="abaw:D5400_12510"/>
<dbReference type="Proteomes" id="UP000268192">
    <property type="component" value="Chromosome"/>
</dbReference>
<evidence type="ECO:0000259" key="1">
    <source>
        <dbReference type="PROSITE" id="PS50943"/>
    </source>
</evidence>
<organism evidence="2 3">
    <name type="scientific">Georhizobium profundi</name>
    <dbReference type="NCBI Taxonomy" id="2341112"/>
    <lineage>
        <taxon>Bacteria</taxon>
        <taxon>Pseudomonadati</taxon>
        <taxon>Pseudomonadota</taxon>
        <taxon>Alphaproteobacteria</taxon>
        <taxon>Hyphomicrobiales</taxon>
        <taxon>Rhizobiaceae</taxon>
        <taxon>Georhizobium</taxon>
    </lineage>
</organism>
<gene>
    <name evidence="2" type="ORF">D5400_12510</name>
</gene>
<reference evidence="2 3" key="1">
    <citation type="submission" date="2018-09" db="EMBL/GenBank/DDBJ databases">
        <title>Marinorhizobium profundi gen. nov., sp. nov., isolated from a deep-sea sediment sample from the New Britain Trench and proposal of Marinorhizobiaceae fam. nov. in the order Rhizobiales of the class Alphaproteobacteria.</title>
        <authorList>
            <person name="Cao J."/>
        </authorList>
    </citation>
    <scope>NUCLEOTIDE SEQUENCE [LARGE SCALE GENOMIC DNA]</scope>
    <source>
        <strain evidence="2 3">WS11</strain>
    </source>
</reference>
<protein>
    <submittedName>
        <fullName evidence="2">XRE family transcriptional regulator</fullName>
    </submittedName>
</protein>
<evidence type="ECO:0000313" key="2">
    <source>
        <dbReference type="EMBL" id="AZN71988.1"/>
    </source>
</evidence>
<dbReference type="Pfam" id="PF01381">
    <property type="entry name" value="HTH_3"/>
    <property type="match status" value="1"/>
</dbReference>
<dbReference type="AlphaFoldDB" id="A0A3Q8XP51"/>
<dbReference type="EMBL" id="CP032509">
    <property type="protein sequence ID" value="AZN71988.1"/>
    <property type="molecule type" value="Genomic_DNA"/>
</dbReference>
<name>A0A3Q8XP51_9HYPH</name>